<evidence type="ECO:0000256" key="2">
    <source>
        <dbReference type="SAM" id="SignalP"/>
    </source>
</evidence>
<dbReference type="PATRIC" id="fig|56193.3.peg.3831"/>
<dbReference type="EMBL" id="LBIC01000009">
    <property type="protein sequence ID" value="KKW90544.1"/>
    <property type="molecule type" value="Genomic_DNA"/>
</dbReference>
<sequence>MSLIKSLVAGAAVAALGCAIPAQAVTSNVKPSFSKKVRASTPVKKGERIAPVLLTALIIGGITATAVTVAAVARADDKGSPASP</sequence>
<dbReference type="AlphaFoldDB" id="A0A0M3APS8"/>
<dbReference type="PROSITE" id="PS51257">
    <property type="entry name" value="PROKAR_LIPOPROTEIN"/>
    <property type="match status" value="1"/>
</dbReference>
<keyword evidence="1" id="KW-1133">Transmembrane helix</keyword>
<evidence type="ECO:0000313" key="4">
    <source>
        <dbReference type="Proteomes" id="UP000033874"/>
    </source>
</evidence>
<feature type="signal peptide" evidence="2">
    <location>
        <begin position="1"/>
        <end position="24"/>
    </location>
</feature>
<dbReference type="Proteomes" id="UP000033874">
    <property type="component" value="Unassembled WGS sequence"/>
</dbReference>
<keyword evidence="2" id="KW-0732">Signal</keyword>
<name>A0A0M3APS8_9SPHN</name>
<keyword evidence="1" id="KW-0812">Transmembrane</keyword>
<organism evidence="3 4">
    <name type="scientific">Sphingobium chungbukense</name>
    <dbReference type="NCBI Taxonomy" id="56193"/>
    <lineage>
        <taxon>Bacteria</taxon>
        <taxon>Pseudomonadati</taxon>
        <taxon>Pseudomonadota</taxon>
        <taxon>Alphaproteobacteria</taxon>
        <taxon>Sphingomonadales</taxon>
        <taxon>Sphingomonadaceae</taxon>
        <taxon>Sphingobium</taxon>
    </lineage>
</organism>
<feature type="transmembrane region" description="Helical" evidence="1">
    <location>
        <begin position="48"/>
        <end position="73"/>
    </location>
</feature>
<evidence type="ECO:0008006" key="5">
    <source>
        <dbReference type="Google" id="ProtNLM"/>
    </source>
</evidence>
<feature type="chain" id="PRO_5005650446" description="Lipoprotein" evidence="2">
    <location>
        <begin position="25"/>
        <end position="84"/>
    </location>
</feature>
<evidence type="ECO:0000313" key="3">
    <source>
        <dbReference type="EMBL" id="KKW90544.1"/>
    </source>
</evidence>
<accession>A0A0M3APS8</accession>
<protein>
    <recommendedName>
        <fullName evidence="5">Lipoprotein</fullName>
    </recommendedName>
</protein>
<proteinExistence type="predicted"/>
<gene>
    <name evidence="3" type="ORF">YP76_18280</name>
</gene>
<keyword evidence="1" id="KW-0472">Membrane</keyword>
<reference evidence="3 4" key="1">
    <citation type="submission" date="2015-04" db="EMBL/GenBank/DDBJ databases">
        <title>Genome sequence of aromatic hydrocarbons-degrading Sphingobium chungbukense DJ77.</title>
        <authorList>
            <person name="Kim Y.-C."/>
            <person name="Chae J.-C."/>
        </authorList>
    </citation>
    <scope>NUCLEOTIDE SEQUENCE [LARGE SCALE GENOMIC DNA]</scope>
    <source>
        <strain evidence="3 4">DJ77</strain>
    </source>
</reference>
<dbReference type="RefSeq" id="WP_046765046.1">
    <property type="nucleotide sequence ID" value="NZ_LBIC01000009.1"/>
</dbReference>
<keyword evidence="4" id="KW-1185">Reference proteome</keyword>
<comment type="caution">
    <text evidence="3">The sequence shown here is derived from an EMBL/GenBank/DDBJ whole genome shotgun (WGS) entry which is preliminary data.</text>
</comment>
<evidence type="ECO:0000256" key="1">
    <source>
        <dbReference type="SAM" id="Phobius"/>
    </source>
</evidence>